<accession>A0A9W3X3N7</accession>
<dbReference type="InterPro" id="IPR001387">
    <property type="entry name" value="Cro/C1-type_HTH"/>
</dbReference>
<dbReference type="InterPro" id="IPR047705">
    <property type="entry name" value="AimR-like"/>
</dbReference>
<dbReference type="AlphaFoldDB" id="A0A9W3X3N7"/>
<evidence type="ECO:0000313" key="2">
    <source>
        <dbReference type="Proteomes" id="UP000092743"/>
    </source>
</evidence>
<gene>
    <name evidence="1" type="ORF">BT246_58720</name>
</gene>
<reference evidence="1 2" key="1">
    <citation type="submission" date="2016-04" db="EMBL/GenBank/DDBJ databases">
        <title>High quality genome of the nematocidal Bacillus thuringiensis MYBT18246.</title>
        <authorList>
            <person name="Hollensteiner J."/>
            <person name="Poehlein A."/>
            <person name="Sproeer C."/>
            <person name="Bunk B."/>
            <person name="Rosenstiel P."/>
            <person name="Schulenburg H."/>
            <person name="Liesegang H."/>
        </authorList>
    </citation>
    <scope>NUCLEOTIDE SEQUENCE [LARGE SCALE GENOMIC DNA]</scope>
    <source>
        <strain evidence="1 2">MYBT18246</strain>
    </source>
</reference>
<dbReference type="Proteomes" id="UP000092743">
    <property type="component" value="Chromosome"/>
</dbReference>
<organism evidence="1 2">
    <name type="scientific">Bacillus thuringiensis</name>
    <dbReference type="NCBI Taxonomy" id="1428"/>
    <lineage>
        <taxon>Bacteria</taxon>
        <taxon>Bacillati</taxon>
        <taxon>Bacillota</taxon>
        <taxon>Bacilli</taxon>
        <taxon>Bacillales</taxon>
        <taxon>Bacillaceae</taxon>
        <taxon>Bacillus</taxon>
        <taxon>Bacillus cereus group</taxon>
    </lineage>
</organism>
<sequence length="397" mass="46121">MKSLHVEVCELIDNRPELTYASVAEAIGVSAQYMSKFKKNGTINFSGLLKLAKVLSFPDQNFRMTMSNFCLKVDTTELIKQSFEYAAITRDIALLKKLIEKYRDDRGSIKEYVDVYEILYKYIVNEIGGKSLINSLQTLRQPTDCCLRILMDIMKCYNYYFSKDFPMMIGLGREVEQSLKHLSGGRKDFILHCYFHRVYEILAPVYLRLNNRDLTRKYAAVLKGSNFCSKTVSDATYLMGMSYLLEDKQKCLSLLKESYELSKAIGEKILETEALYNLKLVELYYELENNQSTSNLDGIERLASRFYQKENEDFIVLFKAMRDNSNKSLHNCLKQFFSQGNYFFSSLSARELYKRGEDSAIIEWMMDYQYEVGGKDFEEINIDNVVNDDFNGNAVCY</sequence>
<dbReference type="RefSeq" id="WP_065485764.1">
    <property type="nucleotide sequence ID" value="NZ_CP015350.1"/>
</dbReference>
<proteinExistence type="predicted"/>
<dbReference type="EMBL" id="CP015350">
    <property type="protein sequence ID" value="ANS51168.1"/>
    <property type="molecule type" value="Genomic_DNA"/>
</dbReference>
<name>A0A9W3X3N7_BACTU</name>
<dbReference type="NCBIfam" id="NF038310">
    <property type="entry name" value="lysogeny_AimR"/>
    <property type="match status" value="1"/>
</dbReference>
<evidence type="ECO:0000313" key="1">
    <source>
        <dbReference type="EMBL" id="ANS51168.1"/>
    </source>
</evidence>
<dbReference type="Pfam" id="PF22871">
    <property type="entry name" value="AimR"/>
    <property type="match status" value="1"/>
</dbReference>
<protein>
    <submittedName>
        <fullName evidence="1">Prophage helix-turn-helix protein</fullName>
    </submittedName>
</protein>
<dbReference type="CDD" id="cd00093">
    <property type="entry name" value="HTH_XRE"/>
    <property type="match status" value="1"/>
</dbReference>